<accession>A0A9W6I7M4</accession>
<protein>
    <submittedName>
        <fullName evidence="1">Uncharacterized protein</fullName>
    </submittedName>
</protein>
<sequence length="100" mass="11543">MDKRVEQVRDVLHEAAETHHEVYRIVNGADDDWASWYADWLINLSELPDLLDTTPVRSELVYELVGLHREYTAKAPAQDWESFYAQRLLDDFRPGDGGPG</sequence>
<keyword evidence="2" id="KW-1185">Reference proteome</keyword>
<dbReference type="AlphaFoldDB" id="A0A9W6I7M4"/>
<dbReference type="EMBL" id="BSEV01000017">
    <property type="protein sequence ID" value="GLK12683.1"/>
    <property type="molecule type" value="Genomic_DNA"/>
</dbReference>
<evidence type="ECO:0000313" key="1">
    <source>
        <dbReference type="EMBL" id="GLK12683.1"/>
    </source>
</evidence>
<dbReference type="RefSeq" id="WP_271220993.1">
    <property type="nucleotide sequence ID" value="NZ_BAAAVD010000037.1"/>
</dbReference>
<name>A0A9W6I7M4_9ACTN</name>
<reference evidence="1" key="2">
    <citation type="submission" date="2023-01" db="EMBL/GenBank/DDBJ databases">
        <authorList>
            <person name="Sun Q."/>
            <person name="Evtushenko L."/>
        </authorList>
    </citation>
    <scope>NUCLEOTIDE SEQUENCE</scope>
    <source>
        <strain evidence="1">VKM Ac-2007</strain>
    </source>
</reference>
<reference evidence="1" key="1">
    <citation type="journal article" date="2014" name="Int. J. Syst. Evol. Microbiol.">
        <title>Complete genome sequence of Corynebacterium casei LMG S-19264T (=DSM 44701T), isolated from a smear-ripened cheese.</title>
        <authorList>
            <consortium name="US DOE Joint Genome Institute (JGI-PGF)"/>
            <person name="Walter F."/>
            <person name="Albersmeier A."/>
            <person name="Kalinowski J."/>
            <person name="Ruckert C."/>
        </authorList>
    </citation>
    <scope>NUCLEOTIDE SEQUENCE</scope>
    <source>
        <strain evidence="1">VKM Ac-2007</strain>
    </source>
</reference>
<evidence type="ECO:0000313" key="2">
    <source>
        <dbReference type="Proteomes" id="UP001143474"/>
    </source>
</evidence>
<gene>
    <name evidence="1" type="ORF">GCM10017600_60930</name>
</gene>
<dbReference type="Proteomes" id="UP001143474">
    <property type="component" value="Unassembled WGS sequence"/>
</dbReference>
<proteinExistence type="predicted"/>
<comment type="caution">
    <text evidence="1">The sequence shown here is derived from an EMBL/GenBank/DDBJ whole genome shotgun (WGS) entry which is preliminary data.</text>
</comment>
<organism evidence="1 2">
    <name type="scientific">Streptosporangium carneum</name>
    <dbReference type="NCBI Taxonomy" id="47481"/>
    <lineage>
        <taxon>Bacteria</taxon>
        <taxon>Bacillati</taxon>
        <taxon>Actinomycetota</taxon>
        <taxon>Actinomycetes</taxon>
        <taxon>Streptosporangiales</taxon>
        <taxon>Streptosporangiaceae</taxon>
        <taxon>Streptosporangium</taxon>
    </lineage>
</organism>